<dbReference type="CDD" id="cd07543">
    <property type="entry name" value="P-type_ATPase_cation"/>
    <property type="match status" value="1"/>
</dbReference>
<evidence type="ECO:0000256" key="9">
    <source>
        <dbReference type="ARBA" id="ARBA00022842"/>
    </source>
</evidence>
<evidence type="ECO:0000256" key="4">
    <source>
        <dbReference type="ARBA" id="ARBA00022692"/>
    </source>
</evidence>
<keyword evidence="4 15" id="KW-0812">Transmembrane</keyword>
<keyword evidence="8" id="KW-0067">ATP-binding</keyword>
<dbReference type="InterPro" id="IPR057255">
    <property type="entry name" value="2TM_P5A-ATPase"/>
</dbReference>
<evidence type="ECO:0000256" key="5">
    <source>
        <dbReference type="ARBA" id="ARBA00022723"/>
    </source>
</evidence>
<feature type="transmembrane region" description="Helical" evidence="15">
    <location>
        <begin position="413"/>
        <end position="432"/>
    </location>
</feature>
<evidence type="ECO:0000313" key="19">
    <source>
        <dbReference type="Proteomes" id="UP000053831"/>
    </source>
</evidence>
<comment type="catalytic activity">
    <reaction evidence="13">
        <text>[protein]-with a C-terminal TM segment(out) + ATP + H2O = [protein]-with a C-terminal TM segment(in) + ADP + phosphate + H(+)</text>
        <dbReference type="Rhea" id="RHEA:66168"/>
        <dbReference type="Rhea" id="RHEA-COMP:16963"/>
        <dbReference type="ChEBI" id="CHEBI:15377"/>
        <dbReference type="ChEBI" id="CHEBI:15378"/>
        <dbReference type="ChEBI" id="CHEBI:30616"/>
        <dbReference type="ChEBI" id="CHEBI:43474"/>
        <dbReference type="ChEBI" id="CHEBI:90782"/>
        <dbReference type="ChEBI" id="CHEBI:456216"/>
    </reaction>
</comment>
<dbReference type="STRING" id="150374.A0A0M8N8F0"/>
<feature type="region of interest" description="Disordered" evidence="14">
    <location>
        <begin position="1268"/>
        <end position="1296"/>
    </location>
</feature>
<evidence type="ECO:0000256" key="15">
    <source>
        <dbReference type="SAM" id="Phobius"/>
    </source>
</evidence>
<evidence type="ECO:0000256" key="1">
    <source>
        <dbReference type="ARBA" id="ARBA00001946"/>
    </source>
</evidence>
<evidence type="ECO:0000259" key="17">
    <source>
        <dbReference type="Pfam" id="PF23143"/>
    </source>
</evidence>
<evidence type="ECO:0000313" key="18">
    <source>
        <dbReference type="EMBL" id="KOS22864.1"/>
    </source>
</evidence>
<protein>
    <submittedName>
        <fullName evidence="18">Putative cation-transporting ATPase 1</fullName>
    </submittedName>
</protein>
<dbReference type="InterPro" id="IPR023298">
    <property type="entry name" value="ATPase_P-typ_TM_dom_sf"/>
</dbReference>
<evidence type="ECO:0000256" key="3">
    <source>
        <dbReference type="ARBA" id="ARBA00006000"/>
    </source>
</evidence>
<dbReference type="Pfam" id="PF23143">
    <property type="entry name" value="2TM_P5A-ATPase"/>
    <property type="match status" value="1"/>
</dbReference>
<evidence type="ECO:0000256" key="8">
    <source>
        <dbReference type="ARBA" id="ARBA00022840"/>
    </source>
</evidence>
<dbReference type="InterPro" id="IPR059000">
    <property type="entry name" value="ATPase_P-type_domA"/>
</dbReference>
<evidence type="ECO:0000256" key="13">
    <source>
        <dbReference type="ARBA" id="ARBA00048588"/>
    </source>
</evidence>
<feature type="transmembrane region" description="Helical" evidence="15">
    <location>
        <begin position="1192"/>
        <end position="1211"/>
    </location>
</feature>
<evidence type="ECO:0000256" key="10">
    <source>
        <dbReference type="ARBA" id="ARBA00022967"/>
    </source>
</evidence>
<feature type="transmembrane region" description="Helical" evidence="15">
    <location>
        <begin position="60"/>
        <end position="82"/>
    </location>
</feature>
<feature type="domain" description="P5A-ATPase transmembrane helical hairpin" evidence="17">
    <location>
        <begin position="22"/>
        <end position="93"/>
    </location>
</feature>
<feature type="transmembrane region" description="Helical" evidence="15">
    <location>
        <begin position="204"/>
        <end position="221"/>
    </location>
</feature>
<dbReference type="SUPFAM" id="SSF56784">
    <property type="entry name" value="HAD-like"/>
    <property type="match status" value="1"/>
</dbReference>
<dbReference type="GO" id="GO:0140567">
    <property type="term" value="F:membrane protein dislocase activity"/>
    <property type="evidence" value="ECO:0007669"/>
    <property type="project" value="RHEA"/>
</dbReference>
<comment type="cofactor">
    <cofactor evidence="1">
        <name>Mg(2+)</name>
        <dbReference type="ChEBI" id="CHEBI:18420"/>
    </cofactor>
</comment>
<keyword evidence="7" id="KW-0256">Endoplasmic reticulum</keyword>
<evidence type="ECO:0000256" key="11">
    <source>
        <dbReference type="ARBA" id="ARBA00022989"/>
    </source>
</evidence>
<dbReference type="Gene3D" id="3.40.50.1000">
    <property type="entry name" value="HAD superfamily/HAD-like"/>
    <property type="match status" value="1"/>
</dbReference>
<dbReference type="GO" id="GO:0046872">
    <property type="term" value="F:metal ion binding"/>
    <property type="evidence" value="ECO:0007669"/>
    <property type="project" value="UniProtKB-KW"/>
</dbReference>
<name>A0A0M8N8F0_ESCWE</name>
<feature type="transmembrane region" description="Helical" evidence="15">
    <location>
        <begin position="227"/>
        <end position="244"/>
    </location>
</feature>
<dbReference type="PROSITE" id="PS00154">
    <property type="entry name" value="ATPASE_E1_E2"/>
    <property type="match status" value="1"/>
</dbReference>
<gene>
    <name evidence="18" type="ORF">ESCO_003691</name>
</gene>
<dbReference type="SFLD" id="SFLDS00003">
    <property type="entry name" value="Haloacid_Dehalogenase"/>
    <property type="match status" value="1"/>
</dbReference>
<dbReference type="InterPro" id="IPR018303">
    <property type="entry name" value="ATPase_P-typ_P_site"/>
</dbReference>
<dbReference type="Pfam" id="PF13246">
    <property type="entry name" value="Cation_ATPase"/>
    <property type="match status" value="1"/>
</dbReference>
<keyword evidence="6" id="KW-0547">Nucleotide-binding</keyword>
<dbReference type="FunFam" id="3.40.1110.10:FF:000054">
    <property type="entry name" value="Cation-transporting ATPase"/>
    <property type="match status" value="1"/>
</dbReference>
<dbReference type="Gene3D" id="3.40.1110.10">
    <property type="entry name" value="Calcium-transporting ATPase, cytoplasmic domain N"/>
    <property type="match status" value="1"/>
</dbReference>
<evidence type="ECO:0000256" key="14">
    <source>
        <dbReference type="SAM" id="MobiDB-lite"/>
    </source>
</evidence>
<keyword evidence="10" id="KW-1278">Translocase</keyword>
<accession>A0A0M8N8F0</accession>
<dbReference type="SUPFAM" id="SSF81665">
    <property type="entry name" value="Calcium ATPase, transmembrane domain M"/>
    <property type="match status" value="1"/>
</dbReference>
<dbReference type="FunFam" id="3.40.50.1000:FF:000071">
    <property type="entry name" value="Cation-transporting ATPase"/>
    <property type="match status" value="1"/>
</dbReference>
<feature type="transmembrane region" description="Helical" evidence="15">
    <location>
        <begin position="1110"/>
        <end position="1133"/>
    </location>
</feature>
<dbReference type="GO" id="GO:0005789">
    <property type="term" value="C:endoplasmic reticulum membrane"/>
    <property type="evidence" value="ECO:0007669"/>
    <property type="project" value="UniProtKB-SubCell"/>
</dbReference>
<dbReference type="Gene3D" id="2.70.150.10">
    <property type="entry name" value="Calcium-transporting ATPase, cytoplasmic transduction domain A"/>
    <property type="match status" value="1"/>
</dbReference>
<feature type="compositionally biased region" description="Basic and acidic residues" evidence="14">
    <location>
        <begin position="1283"/>
        <end position="1296"/>
    </location>
</feature>
<evidence type="ECO:0000256" key="6">
    <source>
        <dbReference type="ARBA" id="ARBA00022741"/>
    </source>
</evidence>
<feature type="transmembrane region" description="Helical" evidence="15">
    <location>
        <begin position="1080"/>
        <end position="1098"/>
    </location>
</feature>
<dbReference type="NCBIfam" id="TIGR01657">
    <property type="entry name" value="P-ATPase-V"/>
    <property type="match status" value="1"/>
</dbReference>
<keyword evidence="11 15" id="KW-1133">Transmembrane helix</keyword>
<keyword evidence="9" id="KW-0460">Magnesium</keyword>
<dbReference type="SUPFAM" id="SSF81660">
    <property type="entry name" value="Metal cation-transporting ATPase, ATP-binding domain N"/>
    <property type="match status" value="1"/>
</dbReference>
<dbReference type="SFLD" id="SFLDG00002">
    <property type="entry name" value="C1.7:_P-type_atpase_like"/>
    <property type="match status" value="1"/>
</dbReference>
<sequence>MATAAALVDNPQIKHAELLKPLPFYLHTYVWPFAIAWPVFLRYYLTPELYDLHIGAPEWTFVWCGAIITVQSLIWLSTHWSVSLDAKFTASKAANVPDAQLIKVLPIANAGSGEICKLVRDKVGGKTNISFLFQKRRFLYDTESKSFSTLQYAIDAEPKPTIGHFQLSRGIAKQSDLTRIEQHYGTNTFDIPVPTFTELFKEHAVAPFFVFQIFCVGLWMLDEYWYYSLFTLFMLVAFESTVVWQRQRTLNEFRGMSIKPYNMWVFRIGKWTEVQSDKLLPGDLVSVTRTKEDSGVACDMLLVEGTAIVNEAMLSGESTPLLKDSVQLRPSDALIEPEGLDKNAFLWGGTKVLQITHGNASQEQAKPASGVPTPPDNGALAIVMKTGFETSQGSLVRTMIFSTERVSANNFEALLFILFLLIFAIAASWYVWDEGVRKDRKRSKLLLDCVLIVTSVVPPELPMELSLAVNTSLAALSKLAIFCTEPFRIPFGGRIDIACFDKTGTLTGEDLVVEGIAGLGLSHVDIQEKVESDGAHSTITAVKEASIETQLVLATAHALVKLDEGDIVGDPMEKATLASLGWTLGRNDILSGTPKAGSTQGSVQIKRRFQFSSALKRQSSVAMVNGIDLKTGKKIRGTFAGVKGAPETIMKMLVDVPADYEETYKYFTRKGSRVLALAYKQLTVDSELGASKINDLKRETIEADLHFAGFLVLHCPLKEDAKEAVQMLNESSHRVVMITGDNPLTAVHVAREVEIVDRDVLILDAPEDNANSDKLVWRSVDDKVVIHVDPSKPVDADILKTKDLCVTGYALARFKDQVGWKSLLRHTWVYARVSPKQKEDILLGLKDMGYYTLMAGDGTNDVGALKQAHIGIALLNGTRDDLIRIAEHSRNTKMKEMYQKQCDLMKRFNQPNPPVPVFIAHLYPPGPTNPHFQKAIEREAGRKNITPEEYTKQFGIPTETVVSPGAQALANSGPRSAHQAQVNKKAASLADTLTSSMMEAEMGDDEPPTLKLGDASVAAPFTSKLRDVIAVPNIIRQGRCTLVATIQMYKILALNCLISAYSLSVLYLEGIKFGDTQYTISGMLMSVCFLSISRARVVEGLSKERPQPNIFNFYIIGSILGQFAVHIVTLIYIARLCDKLDPRTGDVDLEAEFAPSLLNSAVYLLQLIQQISTFAINYQGRPFRESLSENKGMFYGILGVSGLAFVCALELAPDVNEMMKLVPFSDEFKTKMTACMVLDYALCWVIEVVLKKAFSDYRPRDIAERRPDQLQQEAARKKKVEAKKKAEEAKKQQEEEAKRMEKVLEFERRVEERKRALQERLGGRN</sequence>
<dbReference type="GO" id="GO:0015662">
    <property type="term" value="F:P-type ion transporter activity"/>
    <property type="evidence" value="ECO:0007669"/>
    <property type="project" value="TreeGrafter"/>
</dbReference>
<dbReference type="PRINTS" id="PR00119">
    <property type="entry name" value="CATATPASE"/>
</dbReference>
<evidence type="ECO:0000256" key="7">
    <source>
        <dbReference type="ARBA" id="ARBA00022824"/>
    </source>
</evidence>
<dbReference type="GO" id="GO:0019829">
    <property type="term" value="F:ATPase-coupled monoatomic cation transmembrane transporter activity"/>
    <property type="evidence" value="ECO:0007669"/>
    <property type="project" value="TreeGrafter"/>
</dbReference>
<keyword evidence="19" id="KW-1185">Reference proteome</keyword>
<evidence type="ECO:0000256" key="2">
    <source>
        <dbReference type="ARBA" id="ARBA00004477"/>
    </source>
</evidence>
<dbReference type="InterPro" id="IPR023214">
    <property type="entry name" value="HAD_sf"/>
</dbReference>
<evidence type="ECO:0000259" key="16">
    <source>
        <dbReference type="Pfam" id="PF00122"/>
    </source>
</evidence>
<dbReference type="GO" id="GO:0006874">
    <property type="term" value="P:intracellular calcium ion homeostasis"/>
    <property type="evidence" value="ECO:0007669"/>
    <property type="project" value="TreeGrafter"/>
</dbReference>
<dbReference type="InterPro" id="IPR047820">
    <property type="entry name" value="P5A-type_ATPase"/>
</dbReference>
<dbReference type="SUPFAM" id="SSF81653">
    <property type="entry name" value="Calcium ATPase, transduction domain A"/>
    <property type="match status" value="1"/>
</dbReference>
<dbReference type="OrthoDB" id="48943at2759"/>
<keyword evidence="5" id="KW-0479">Metal-binding</keyword>
<dbReference type="InterPro" id="IPR036412">
    <property type="entry name" value="HAD-like_sf"/>
</dbReference>
<evidence type="ECO:0000256" key="12">
    <source>
        <dbReference type="ARBA" id="ARBA00023136"/>
    </source>
</evidence>
<dbReference type="Pfam" id="PF00122">
    <property type="entry name" value="E1-E2_ATPase"/>
    <property type="match status" value="1"/>
</dbReference>
<reference evidence="18 19" key="1">
    <citation type="submission" date="2015-07" db="EMBL/GenBank/DDBJ databases">
        <title>The genome of the fungus Escovopsis weberi, a specialized disease agent of ant agriculture.</title>
        <authorList>
            <person name="de Man T.J."/>
            <person name="Stajich J.E."/>
            <person name="Kubicek C.P."/>
            <person name="Chenthamara K."/>
            <person name="Atanasova L."/>
            <person name="Druzhinina I.S."/>
            <person name="Birnbaum S."/>
            <person name="Barribeau S.M."/>
            <person name="Teiling C."/>
            <person name="Suen G."/>
            <person name="Currie C."/>
            <person name="Gerardo N.M."/>
        </authorList>
    </citation>
    <scope>NUCLEOTIDE SEQUENCE [LARGE SCALE GENOMIC DNA]</scope>
</reference>
<dbReference type="InterPro" id="IPR006544">
    <property type="entry name" value="P-type_TPase_V"/>
</dbReference>
<feature type="transmembrane region" description="Helical" evidence="15">
    <location>
        <begin position="22"/>
        <end position="40"/>
    </location>
</feature>
<proteinExistence type="inferred from homology"/>
<dbReference type="InterPro" id="IPR044492">
    <property type="entry name" value="P_typ_ATPase_HD_dom"/>
</dbReference>
<dbReference type="InterPro" id="IPR008250">
    <property type="entry name" value="ATPase_P-typ_transduc_dom_A_sf"/>
</dbReference>
<dbReference type="PANTHER" id="PTHR45630">
    <property type="entry name" value="CATION-TRANSPORTING ATPASE-RELATED"/>
    <property type="match status" value="1"/>
</dbReference>
<feature type="domain" description="P-type ATPase A" evidence="16">
    <location>
        <begin position="261"/>
        <end position="354"/>
    </location>
</feature>
<dbReference type="Proteomes" id="UP000053831">
    <property type="component" value="Unassembled WGS sequence"/>
</dbReference>
<organism evidence="18 19">
    <name type="scientific">Escovopsis weberi</name>
    <dbReference type="NCBI Taxonomy" id="150374"/>
    <lineage>
        <taxon>Eukaryota</taxon>
        <taxon>Fungi</taxon>
        <taxon>Dikarya</taxon>
        <taxon>Ascomycota</taxon>
        <taxon>Pezizomycotina</taxon>
        <taxon>Sordariomycetes</taxon>
        <taxon>Hypocreomycetidae</taxon>
        <taxon>Hypocreales</taxon>
        <taxon>Hypocreaceae</taxon>
        <taxon>Escovopsis</taxon>
    </lineage>
</organism>
<keyword evidence="12 15" id="KW-0472">Membrane</keyword>
<dbReference type="EMBL" id="LGSR01000002">
    <property type="protein sequence ID" value="KOS22864.1"/>
    <property type="molecule type" value="Genomic_DNA"/>
</dbReference>
<dbReference type="SFLD" id="SFLDF00027">
    <property type="entry name" value="p-type_atpase"/>
    <property type="match status" value="1"/>
</dbReference>
<comment type="similarity">
    <text evidence="3">Belongs to the cation transport ATPase (P-type) (TC 3.A.3) family. Type V subfamily.</text>
</comment>
<comment type="caution">
    <text evidence="18">The sequence shown here is derived from an EMBL/GenBank/DDBJ whole genome shotgun (WGS) entry which is preliminary data.</text>
</comment>
<dbReference type="PANTHER" id="PTHR45630:SF7">
    <property type="entry name" value="ENDOPLASMIC RETICULUM TRANSMEMBRANE HELIX TRANSLOCASE"/>
    <property type="match status" value="1"/>
</dbReference>
<dbReference type="FunFam" id="2.70.150.10:FF:000049">
    <property type="entry name" value="Cation-transporting ATPase"/>
    <property type="match status" value="1"/>
</dbReference>
<dbReference type="InterPro" id="IPR023299">
    <property type="entry name" value="ATPase_P-typ_cyto_dom_N"/>
</dbReference>
<dbReference type="GO" id="GO:0005524">
    <property type="term" value="F:ATP binding"/>
    <property type="evidence" value="ECO:0007669"/>
    <property type="project" value="UniProtKB-KW"/>
</dbReference>
<comment type="subcellular location">
    <subcellularLocation>
        <location evidence="2">Endoplasmic reticulum membrane</location>
        <topology evidence="2">Multi-pass membrane protein</topology>
    </subcellularLocation>
</comment>